<evidence type="ECO:0008006" key="3">
    <source>
        <dbReference type="Google" id="ProtNLM"/>
    </source>
</evidence>
<dbReference type="Proteomes" id="UP000193067">
    <property type="component" value="Unassembled WGS sequence"/>
</dbReference>
<sequence length="145" mass="17179">RIKQLARREEDIGIAVENLYKARKRAVDDYMKKNAHRIRQEAYEPGTWVLLHETWLDKQHGNKGALRWAGPYIVHSRCENNSYLLRELDGALFRSRVAGSRLRIFYFRDDLQTLRTSTVATYQDLIMPSVVNYPDFEYTTNLIHY</sequence>
<accession>A0A1Y2I777</accession>
<gene>
    <name evidence="1" type="ORF">PYCCODRAFT_1354272</name>
</gene>
<organism evidence="1 2">
    <name type="scientific">Trametes coccinea (strain BRFM310)</name>
    <name type="common">Pycnoporus coccineus</name>
    <dbReference type="NCBI Taxonomy" id="1353009"/>
    <lineage>
        <taxon>Eukaryota</taxon>
        <taxon>Fungi</taxon>
        <taxon>Dikarya</taxon>
        <taxon>Basidiomycota</taxon>
        <taxon>Agaricomycotina</taxon>
        <taxon>Agaricomycetes</taxon>
        <taxon>Polyporales</taxon>
        <taxon>Polyporaceae</taxon>
        <taxon>Trametes</taxon>
    </lineage>
</organism>
<feature type="non-terminal residue" evidence="1">
    <location>
        <position position="145"/>
    </location>
</feature>
<keyword evidence="2" id="KW-1185">Reference proteome</keyword>
<proteinExistence type="predicted"/>
<reference evidence="1 2" key="1">
    <citation type="journal article" date="2015" name="Biotechnol. Biofuels">
        <title>Enhanced degradation of softwood versus hardwood by the white-rot fungus Pycnoporus coccineus.</title>
        <authorList>
            <person name="Couturier M."/>
            <person name="Navarro D."/>
            <person name="Chevret D."/>
            <person name="Henrissat B."/>
            <person name="Piumi F."/>
            <person name="Ruiz-Duenas F.J."/>
            <person name="Martinez A.T."/>
            <person name="Grigoriev I.V."/>
            <person name="Riley R."/>
            <person name="Lipzen A."/>
            <person name="Berrin J.G."/>
            <person name="Master E.R."/>
            <person name="Rosso M.N."/>
        </authorList>
    </citation>
    <scope>NUCLEOTIDE SEQUENCE [LARGE SCALE GENOMIC DNA]</scope>
    <source>
        <strain evidence="1 2">BRFM310</strain>
    </source>
</reference>
<name>A0A1Y2I777_TRAC3</name>
<evidence type="ECO:0000313" key="2">
    <source>
        <dbReference type="Proteomes" id="UP000193067"/>
    </source>
</evidence>
<dbReference type="AlphaFoldDB" id="A0A1Y2I777"/>
<dbReference type="OrthoDB" id="2732387at2759"/>
<dbReference type="EMBL" id="KZ084180">
    <property type="protein sequence ID" value="OSC96483.1"/>
    <property type="molecule type" value="Genomic_DNA"/>
</dbReference>
<protein>
    <recommendedName>
        <fullName evidence="3">Integrase zinc-binding domain-containing protein</fullName>
    </recommendedName>
</protein>
<dbReference type="STRING" id="1353009.A0A1Y2I777"/>
<evidence type="ECO:0000313" key="1">
    <source>
        <dbReference type="EMBL" id="OSC96483.1"/>
    </source>
</evidence>
<feature type="non-terminal residue" evidence="1">
    <location>
        <position position="1"/>
    </location>
</feature>